<dbReference type="InterPro" id="IPR036188">
    <property type="entry name" value="FAD/NAD-bd_sf"/>
</dbReference>
<dbReference type="InterPro" id="IPR002938">
    <property type="entry name" value="FAD-bd"/>
</dbReference>
<name>A0A841HLP1_9GAMM</name>
<evidence type="ECO:0000313" key="3">
    <source>
        <dbReference type="Proteomes" id="UP000588068"/>
    </source>
</evidence>
<dbReference type="EMBL" id="JACHHZ010000003">
    <property type="protein sequence ID" value="MBB6094141.1"/>
    <property type="molecule type" value="Genomic_DNA"/>
</dbReference>
<evidence type="ECO:0000259" key="1">
    <source>
        <dbReference type="Pfam" id="PF01494"/>
    </source>
</evidence>
<dbReference type="Gene3D" id="3.50.50.60">
    <property type="entry name" value="FAD/NAD(P)-binding domain"/>
    <property type="match status" value="1"/>
</dbReference>
<dbReference type="RefSeq" id="WP_184333139.1">
    <property type="nucleotide sequence ID" value="NZ_JACHHZ010000003.1"/>
</dbReference>
<evidence type="ECO:0000313" key="2">
    <source>
        <dbReference type="EMBL" id="MBB6094141.1"/>
    </source>
</evidence>
<dbReference type="Proteomes" id="UP000588068">
    <property type="component" value="Unassembled WGS sequence"/>
</dbReference>
<dbReference type="PANTHER" id="PTHR43422:SF3">
    <property type="entry name" value="THIAMINE THIAZOLE SYNTHASE"/>
    <property type="match status" value="1"/>
</dbReference>
<protein>
    <submittedName>
        <fullName evidence="2">2-polyprenyl-6-methoxyphenol hydroxylase-like FAD-dependent oxidoreductase</fullName>
    </submittedName>
</protein>
<gene>
    <name evidence="2" type="ORF">HNQ60_003022</name>
</gene>
<dbReference type="Pfam" id="PF01494">
    <property type="entry name" value="FAD_binding_3"/>
    <property type="match status" value="1"/>
</dbReference>
<proteinExistence type="predicted"/>
<comment type="caution">
    <text evidence="2">The sequence shown here is derived from an EMBL/GenBank/DDBJ whole genome shotgun (WGS) entry which is preliminary data.</text>
</comment>
<sequence length="473" mass="53551">MSVEWIDSGRHPYERAVVIGGGIAGMLTARVLADYFREVTVIERDWRTAQPAFRRGAPQGQHAHLLLDTGARILERYFPGIRASLLQAGATNLNAGLDIRHIADGIRRPEYASEFSALAISRPVLEWHLAERLRQLPNIDIVQGSAVRKLDYTEDRISGVHLTPGPSRFDRQYLSANLVVDASGRGTTTPATLLDCGFERPRESVLSQDTIYVSRIFRIPSGQRRWKALLAQSGERGASVVPMDRDHWLVTLQGPKGEHPPLDDSGFMQFAQDLPVPELHQALNESEAITDASAMRTMTHVRRHYEDLRRFPEGLLVLGDALCDLPPSQHRGMTIAILQAQMLQDCLEQRTLRRQPIGQLWRDFFRHCSTTIDTCWQLATLQNDAREAHRSDLRWRFMHRYLREIQTAVGRDVRVAEHWVATIHRIEPLRTLLSARVIGSLISGSPSNAVPVAYEIEDKDTTLIRAQRTGWTR</sequence>
<accession>A0A841HLP1</accession>
<dbReference type="GO" id="GO:0071949">
    <property type="term" value="F:FAD binding"/>
    <property type="evidence" value="ECO:0007669"/>
    <property type="project" value="InterPro"/>
</dbReference>
<dbReference type="AlphaFoldDB" id="A0A841HLP1"/>
<feature type="domain" description="FAD-binding" evidence="1">
    <location>
        <begin position="17"/>
        <end position="343"/>
    </location>
</feature>
<reference evidence="2 3" key="1">
    <citation type="submission" date="2020-08" db="EMBL/GenBank/DDBJ databases">
        <title>Genomic Encyclopedia of Type Strains, Phase IV (KMG-IV): sequencing the most valuable type-strain genomes for metagenomic binning, comparative biology and taxonomic classification.</title>
        <authorList>
            <person name="Goeker M."/>
        </authorList>
    </citation>
    <scope>NUCLEOTIDE SEQUENCE [LARGE SCALE GENOMIC DNA]</scope>
    <source>
        <strain evidence="2 3">DSM 26723</strain>
    </source>
</reference>
<keyword evidence="3" id="KW-1185">Reference proteome</keyword>
<organism evidence="2 3">
    <name type="scientific">Povalibacter uvarum</name>
    <dbReference type="NCBI Taxonomy" id="732238"/>
    <lineage>
        <taxon>Bacteria</taxon>
        <taxon>Pseudomonadati</taxon>
        <taxon>Pseudomonadota</taxon>
        <taxon>Gammaproteobacteria</taxon>
        <taxon>Steroidobacterales</taxon>
        <taxon>Steroidobacteraceae</taxon>
        <taxon>Povalibacter</taxon>
    </lineage>
</organism>
<dbReference type="PANTHER" id="PTHR43422">
    <property type="entry name" value="THIAMINE THIAZOLE SYNTHASE"/>
    <property type="match status" value="1"/>
</dbReference>
<dbReference type="SUPFAM" id="SSF51905">
    <property type="entry name" value="FAD/NAD(P)-binding domain"/>
    <property type="match status" value="1"/>
</dbReference>